<reference evidence="1" key="1">
    <citation type="submission" date="2022-07" db="EMBL/GenBank/DDBJ databases">
        <authorList>
            <person name="Jung M.-Y."/>
            <person name="Lee M."/>
        </authorList>
    </citation>
    <scope>NUCLEOTIDE SEQUENCE</scope>
    <source>
        <strain evidence="1">S8</strain>
    </source>
</reference>
<reference evidence="1" key="2">
    <citation type="journal article" date="2023" name="Curr. Microbiol.">
        <title>Granulicatella seriolae sp. nov., a Novel Facultative Anaerobe Isolated from Yellowtail Marine Fish.</title>
        <authorList>
            <person name="Lee M."/>
            <person name="Choi Y.J."/>
            <person name="Farooq A."/>
            <person name="Jeong J.B."/>
            <person name="Jung M.Y."/>
        </authorList>
    </citation>
    <scope>NUCLEOTIDE SEQUENCE</scope>
    <source>
        <strain evidence="1">S8</strain>
    </source>
</reference>
<organism evidence="1 2">
    <name type="scientific">Granulicatella seriolae</name>
    <dbReference type="NCBI Taxonomy" id="2967226"/>
    <lineage>
        <taxon>Bacteria</taxon>
        <taxon>Bacillati</taxon>
        <taxon>Bacillota</taxon>
        <taxon>Bacilli</taxon>
        <taxon>Lactobacillales</taxon>
        <taxon>Carnobacteriaceae</taxon>
        <taxon>Granulicatella</taxon>
    </lineage>
</organism>
<name>A0ABT1WLI9_9LACT</name>
<dbReference type="Proteomes" id="UP001059480">
    <property type="component" value="Unassembled WGS sequence"/>
</dbReference>
<accession>A0ABT1WLI9</accession>
<sequence>MPILSVDALKSIQLDVRSRMNGEKAMVSFKLTSYIDGFYRYEVYPEGKEDYKGFVEFNPETKVLKEWINPPEPFDRDKWISMALNGLRDKDGNYRETGYVAWY</sequence>
<keyword evidence="2" id="KW-1185">Reference proteome</keyword>
<gene>
    <name evidence="1" type="ORF">NPA36_02360</name>
</gene>
<evidence type="ECO:0000313" key="2">
    <source>
        <dbReference type="Proteomes" id="UP001059480"/>
    </source>
</evidence>
<evidence type="ECO:0000313" key="1">
    <source>
        <dbReference type="EMBL" id="MCQ9209384.1"/>
    </source>
</evidence>
<protein>
    <submittedName>
        <fullName evidence="1">Uncharacterized protein</fullName>
    </submittedName>
</protein>
<reference evidence="1" key="3">
    <citation type="journal article" date="2023" name="Microbiol. Resour. Announc.">
        <title>Draft Genome Sequence of Granulicatella sp. Strain S8, Isolated from a Marine Fish, Seriola quinqueradiata.</title>
        <authorList>
            <person name="Lee M."/>
            <person name="Farooq A."/>
            <person name="Jeong J.B."/>
            <person name="Jung M.Y."/>
        </authorList>
    </citation>
    <scope>NUCLEOTIDE SEQUENCE</scope>
    <source>
        <strain evidence="1">S8</strain>
    </source>
</reference>
<proteinExistence type="predicted"/>
<comment type="caution">
    <text evidence="1">The sequence shown here is derived from an EMBL/GenBank/DDBJ whole genome shotgun (WGS) entry which is preliminary data.</text>
</comment>
<dbReference type="EMBL" id="JANHNZ010000002">
    <property type="protein sequence ID" value="MCQ9209384.1"/>
    <property type="molecule type" value="Genomic_DNA"/>
</dbReference>
<dbReference type="RefSeq" id="WP_256944502.1">
    <property type="nucleotide sequence ID" value="NZ_JANHNZ010000002.1"/>
</dbReference>